<sequence length="259" mass="28216">MHWFAVRSPAVAHTEHGGHRQFLDAAARALISEDDIWQVETLAGGSTLVARTDDGDEGVVALIEVGLLDATVTVDDVLRVEALAAEAGATALDGRPATFICARREPARDAIQAAFLRNMRILNVRPIGANTWGHDEAVLSRQQFTQPPDAPALSEQQWQVIHDGGGNAVFHDRRWIPIATFSGLRAELAWREATEVSSAGSAWGSWCFEMPAGTVMTVPEQPPIPVTSVTLRFHKEMCRLQATSEESAFIALATDWLWG</sequence>
<proteinExistence type="predicted"/>
<accession>A0ABP9HU78</accession>
<name>A0ABP9HU78_9ACTN</name>
<keyword evidence="2" id="KW-1185">Reference proteome</keyword>
<dbReference type="Proteomes" id="UP001500466">
    <property type="component" value="Unassembled WGS sequence"/>
</dbReference>
<evidence type="ECO:0000313" key="2">
    <source>
        <dbReference type="Proteomes" id="UP001500466"/>
    </source>
</evidence>
<reference evidence="2" key="1">
    <citation type="journal article" date="2019" name="Int. J. Syst. Evol. Microbiol.">
        <title>The Global Catalogue of Microorganisms (GCM) 10K type strain sequencing project: providing services to taxonomists for standard genome sequencing and annotation.</title>
        <authorList>
            <consortium name="The Broad Institute Genomics Platform"/>
            <consortium name="The Broad Institute Genome Sequencing Center for Infectious Disease"/>
            <person name="Wu L."/>
            <person name="Ma J."/>
        </authorList>
    </citation>
    <scope>NUCLEOTIDE SEQUENCE [LARGE SCALE GENOMIC DNA]</scope>
    <source>
        <strain evidence="2">JCM 17986</strain>
    </source>
</reference>
<evidence type="ECO:0000313" key="1">
    <source>
        <dbReference type="EMBL" id="GAA4978444.1"/>
    </source>
</evidence>
<comment type="caution">
    <text evidence="1">The sequence shown here is derived from an EMBL/GenBank/DDBJ whole genome shotgun (WGS) entry which is preliminary data.</text>
</comment>
<dbReference type="EMBL" id="BAABHS010000020">
    <property type="protein sequence ID" value="GAA4978444.1"/>
    <property type="molecule type" value="Genomic_DNA"/>
</dbReference>
<gene>
    <name evidence="1" type="ORF">GCM10023205_53110</name>
</gene>
<organism evidence="1 2">
    <name type="scientific">Yinghuangia aomiensis</name>
    <dbReference type="NCBI Taxonomy" id="676205"/>
    <lineage>
        <taxon>Bacteria</taxon>
        <taxon>Bacillati</taxon>
        <taxon>Actinomycetota</taxon>
        <taxon>Actinomycetes</taxon>
        <taxon>Kitasatosporales</taxon>
        <taxon>Streptomycetaceae</taxon>
        <taxon>Yinghuangia</taxon>
    </lineage>
</organism>
<protein>
    <submittedName>
        <fullName evidence="1">Uncharacterized protein</fullName>
    </submittedName>
</protein>